<dbReference type="PIRSF" id="PIRSF010631">
    <property type="entry name" value="A-rhamnsds"/>
    <property type="match status" value="1"/>
</dbReference>
<dbReference type="Gene3D" id="1.50.10.10">
    <property type="match status" value="1"/>
</dbReference>
<dbReference type="SUPFAM" id="SSF48208">
    <property type="entry name" value="Six-hairpin glycosidases"/>
    <property type="match status" value="1"/>
</dbReference>
<comment type="caution">
    <text evidence="8">The sequence shown here is derived from an EMBL/GenBank/DDBJ whole genome shotgun (WGS) entry which is preliminary data.</text>
</comment>
<dbReference type="InterPro" id="IPR013783">
    <property type="entry name" value="Ig-like_fold"/>
</dbReference>
<dbReference type="RefSeq" id="WP_109733566.1">
    <property type="nucleotide sequence ID" value="NZ_BAAACK010000002.1"/>
</dbReference>
<dbReference type="Pfam" id="PF17389">
    <property type="entry name" value="Bac_rhamnosid6H"/>
    <property type="match status" value="1"/>
</dbReference>
<gene>
    <name evidence="8" type="ORF">A8806_11914</name>
</gene>
<evidence type="ECO:0000256" key="2">
    <source>
        <dbReference type="ARBA" id="ARBA00012652"/>
    </source>
</evidence>
<dbReference type="Gene3D" id="2.60.420.10">
    <property type="entry name" value="Maltose phosphorylase, domain 3"/>
    <property type="match status" value="1"/>
</dbReference>
<dbReference type="GO" id="GO:0030596">
    <property type="term" value="F:alpha-L-rhamnosidase activity"/>
    <property type="evidence" value="ECO:0007669"/>
    <property type="project" value="UniProtKB-EC"/>
</dbReference>
<evidence type="ECO:0000259" key="7">
    <source>
        <dbReference type="Pfam" id="PF17390"/>
    </source>
</evidence>
<proteinExistence type="predicted"/>
<feature type="domain" description="Bacterial alpha-L-rhamnosidase N-terminal" evidence="5">
    <location>
        <begin position="144"/>
        <end position="310"/>
    </location>
</feature>
<reference evidence="8 9" key="1">
    <citation type="submission" date="2018-05" db="EMBL/GenBank/DDBJ databases">
        <title>The Hungate 1000. A catalogue of reference genomes from the rumen microbiome.</title>
        <authorList>
            <person name="Kelly W."/>
        </authorList>
    </citation>
    <scope>NUCLEOTIDE SEQUENCE [LARGE SCALE GENOMIC DNA]</scope>
    <source>
        <strain evidence="8 9">NLAE-zl-C242</strain>
    </source>
</reference>
<dbReference type="EC" id="3.2.1.40" evidence="2"/>
<accession>A0A2Y9BLC2</accession>
<name>A0A2Y9BLC2_9FIRM</name>
<comment type="catalytic activity">
    <reaction evidence="1">
        <text>Hydrolysis of terminal non-reducing alpha-L-rhamnose residues in alpha-L-rhamnosides.</text>
        <dbReference type="EC" id="3.2.1.40"/>
    </reaction>
</comment>
<dbReference type="InterPro" id="IPR013737">
    <property type="entry name" value="Bac_rhamnosid_N"/>
</dbReference>
<dbReference type="PANTHER" id="PTHR33307:SF6">
    <property type="entry name" value="ALPHA-RHAMNOSIDASE (EUROFUNG)-RELATED"/>
    <property type="match status" value="1"/>
</dbReference>
<dbReference type="InterPro" id="IPR008928">
    <property type="entry name" value="6-hairpin_glycosidase_sf"/>
</dbReference>
<protein>
    <recommendedName>
        <fullName evidence="2">alpha-L-rhamnosidase</fullName>
        <ecNumber evidence="2">3.2.1.40</ecNumber>
    </recommendedName>
</protein>
<evidence type="ECO:0000259" key="4">
    <source>
        <dbReference type="Pfam" id="PF05592"/>
    </source>
</evidence>
<dbReference type="Pfam" id="PF17390">
    <property type="entry name" value="Bac_rhamnosid_C"/>
    <property type="match status" value="1"/>
</dbReference>
<evidence type="ECO:0000259" key="6">
    <source>
        <dbReference type="Pfam" id="PF17389"/>
    </source>
</evidence>
<evidence type="ECO:0000256" key="3">
    <source>
        <dbReference type="ARBA" id="ARBA00022801"/>
    </source>
</evidence>
<sequence length="889" mass="102017">MLEIKKLRCMHMKCPRGIDKEPYFSWVLESNDENVVQVSYQLQVTDEENRLVWDSKRCVSGQSTYVEYEGEELKSRTKYVWTISIQDNHGNRAEASSEFETAFLHEGDWQARWVKSPFPVIGRQAHLGEQPPAVLFRQRVILNKKVKKARLYATCHGVYQLTINGNRPDNREFAPECTVYRDYLCYQIYDVTENLKPGENIIGMHVGDGWYHGFMTKAEDKAYDPAFAVLTQLEVTYTDGEVDCFGSDKTVKVKESPVRCSDLFAGERYDANLNPYGWEISGFNDKDWSDAIPVAFGYNNLKAQYGQPVRPIVTLPVKQFLISPKGERIIDFGQVIAGRVRIKIDVPKDTQVTIIHTEGLDAEGNFFDNNPSADQRIEYISAGLAQEYEPHFTFQGFRYVMVEGIEDLKGEDIKAVVLCSEKENAGTFSCSNEDVNRLYENTRWSQYANMISIPTDCPQREKAGWTGDIQVYTKTALLNEDVTPFLTRWLENLICEQKDNGSVPFVVPLAGAYIGQYKMYADQFKTPDAVAPAGWGDAAILIPYYMYCLTGNTYILKKQYNSMKHWCDFVIKTAKEEKPEDSELPQDVEQYLWNTGHHFGEHLIPSYSKDGYGESTFEAIRVSTRYVAPIYGFYSVSSMSEIAKILGNTEDEKYYREMADRMRISFHKGVIDEEGNMPADLMGAYAMPLYYGLVPENYKEKFAGNLIRKIEENKGCLDVGFLGMPILQDALCQIGRQDLAYDLLFNEKAPSWLYEVKHGATTIWESWFALDENGAPFVSEIYGMVFCMSLNHYAFGCVDDWMFRNINGINYEEPGFKRILIQPQLDDRLNWAKRTFTSEYGDIVSEWKKEEEAFELYVKIPCNTTAVIILPDGKRYEKGSGEYRFYTTI</sequence>
<keyword evidence="3" id="KW-0378">Hydrolase</keyword>
<evidence type="ECO:0000256" key="1">
    <source>
        <dbReference type="ARBA" id="ARBA00001445"/>
    </source>
</evidence>
<dbReference type="InterPro" id="IPR035396">
    <property type="entry name" value="Bac_rhamnosid6H"/>
</dbReference>
<feature type="domain" description="Alpha-L-rhamnosidase C-terminal" evidence="7">
    <location>
        <begin position="808"/>
        <end position="881"/>
    </location>
</feature>
<evidence type="ECO:0000259" key="5">
    <source>
        <dbReference type="Pfam" id="PF08531"/>
    </source>
</evidence>
<evidence type="ECO:0000313" key="8">
    <source>
        <dbReference type="EMBL" id="PWJ21524.1"/>
    </source>
</evidence>
<evidence type="ECO:0000313" key="9">
    <source>
        <dbReference type="Proteomes" id="UP000245845"/>
    </source>
</evidence>
<dbReference type="InterPro" id="IPR035398">
    <property type="entry name" value="Bac_rhamnosid_C"/>
</dbReference>
<dbReference type="PANTHER" id="PTHR33307">
    <property type="entry name" value="ALPHA-RHAMNOSIDASE (EUROFUNG)"/>
    <property type="match status" value="1"/>
</dbReference>
<dbReference type="InterPro" id="IPR012341">
    <property type="entry name" value="6hp_glycosidase-like_sf"/>
</dbReference>
<dbReference type="Pfam" id="PF08531">
    <property type="entry name" value="Bac_rhamnosid_N"/>
    <property type="match status" value="1"/>
</dbReference>
<feature type="domain" description="Alpha-L-rhamnosidase six-hairpin glycosidase" evidence="6">
    <location>
        <begin position="424"/>
        <end position="806"/>
    </location>
</feature>
<keyword evidence="9" id="KW-1185">Reference proteome</keyword>
<dbReference type="InterPro" id="IPR016007">
    <property type="entry name" value="Alpha_rhamnosid"/>
</dbReference>
<dbReference type="AlphaFoldDB" id="A0A2Y9BLC2"/>
<dbReference type="OrthoDB" id="9761045at2"/>
<dbReference type="Gene3D" id="2.60.120.260">
    <property type="entry name" value="Galactose-binding domain-like"/>
    <property type="match status" value="2"/>
</dbReference>
<dbReference type="InterPro" id="IPR008902">
    <property type="entry name" value="Rhamnosid_concanavalin"/>
</dbReference>
<dbReference type="Gene3D" id="2.60.40.10">
    <property type="entry name" value="Immunoglobulins"/>
    <property type="match status" value="1"/>
</dbReference>
<dbReference type="GO" id="GO:0005975">
    <property type="term" value="P:carbohydrate metabolic process"/>
    <property type="evidence" value="ECO:0007669"/>
    <property type="project" value="InterPro"/>
</dbReference>
<dbReference type="Pfam" id="PF25788">
    <property type="entry name" value="Ig_Rha78A_N"/>
    <property type="match status" value="1"/>
</dbReference>
<organism evidence="8 9">
    <name type="scientific">Faecalicatena orotica</name>
    <dbReference type="NCBI Taxonomy" id="1544"/>
    <lineage>
        <taxon>Bacteria</taxon>
        <taxon>Bacillati</taxon>
        <taxon>Bacillota</taxon>
        <taxon>Clostridia</taxon>
        <taxon>Lachnospirales</taxon>
        <taxon>Lachnospiraceae</taxon>
        <taxon>Faecalicatena</taxon>
    </lineage>
</organism>
<dbReference type="Pfam" id="PF05592">
    <property type="entry name" value="Bac_rhamnosid"/>
    <property type="match status" value="1"/>
</dbReference>
<dbReference type="Proteomes" id="UP000245845">
    <property type="component" value="Unassembled WGS sequence"/>
</dbReference>
<feature type="domain" description="Alpha-L-rhamnosidase concanavalin-like" evidence="4">
    <location>
        <begin position="324"/>
        <end position="418"/>
    </location>
</feature>
<dbReference type="EMBL" id="QGDL01000019">
    <property type="protein sequence ID" value="PWJ21524.1"/>
    <property type="molecule type" value="Genomic_DNA"/>
</dbReference>